<evidence type="ECO:0000259" key="1">
    <source>
        <dbReference type="Pfam" id="PF00874"/>
    </source>
</evidence>
<organism evidence="2">
    <name type="scientific">human gut metagenome</name>
    <dbReference type="NCBI Taxonomy" id="408170"/>
    <lineage>
        <taxon>unclassified sequences</taxon>
        <taxon>metagenomes</taxon>
        <taxon>organismal metagenomes</taxon>
    </lineage>
</organism>
<dbReference type="AlphaFoldDB" id="K1SPL0"/>
<dbReference type="EMBL" id="AJWY01007943">
    <property type="protein sequence ID" value="EKC62582.1"/>
    <property type="molecule type" value="Genomic_DNA"/>
</dbReference>
<dbReference type="GO" id="GO:0006355">
    <property type="term" value="P:regulation of DNA-templated transcription"/>
    <property type="evidence" value="ECO:0007669"/>
    <property type="project" value="InterPro"/>
</dbReference>
<protein>
    <recommendedName>
        <fullName evidence="1">PRD domain-containing protein</fullName>
    </recommendedName>
</protein>
<reference evidence="2" key="1">
    <citation type="journal article" date="2013" name="Environ. Microbiol.">
        <title>Microbiota from the distal guts of lean and obese adolescents exhibit partial functional redundancy besides clear differences in community structure.</title>
        <authorList>
            <person name="Ferrer M."/>
            <person name="Ruiz A."/>
            <person name="Lanza F."/>
            <person name="Haange S.B."/>
            <person name="Oberbach A."/>
            <person name="Till H."/>
            <person name="Bargiela R."/>
            <person name="Campoy C."/>
            <person name="Segura M.T."/>
            <person name="Richter M."/>
            <person name="von Bergen M."/>
            <person name="Seifert J."/>
            <person name="Suarez A."/>
        </authorList>
    </citation>
    <scope>NUCLEOTIDE SEQUENCE</scope>
</reference>
<sequence>GYAIERKQQGIVVANELSWEMKKFYNAEFQVGLKALYPDSVQIPGYRHITAGRSLQSLL</sequence>
<gene>
    <name evidence="2" type="ORF">LEA_11769</name>
</gene>
<dbReference type="InterPro" id="IPR011608">
    <property type="entry name" value="PRD"/>
</dbReference>
<evidence type="ECO:0000313" key="2">
    <source>
        <dbReference type="EMBL" id="EKC62582.1"/>
    </source>
</evidence>
<name>K1SPL0_9ZZZZ</name>
<dbReference type="Pfam" id="PF00874">
    <property type="entry name" value="PRD"/>
    <property type="match status" value="1"/>
</dbReference>
<dbReference type="SUPFAM" id="SSF63520">
    <property type="entry name" value="PTS-regulatory domain, PRD"/>
    <property type="match status" value="1"/>
</dbReference>
<dbReference type="InterPro" id="IPR036634">
    <property type="entry name" value="PRD_sf"/>
</dbReference>
<feature type="non-terminal residue" evidence="2">
    <location>
        <position position="1"/>
    </location>
</feature>
<accession>K1SPL0</accession>
<feature type="domain" description="PRD" evidence="1">
    <location>
        <begin position="2"/>
        <end position="36"/>
    </location>
</feature>
<proteinExistence type="predicted"/>
<comment type="caution">
    <text evidence="2">The sequence shown here is derived from an EMBL/GenBank/DDBJ whole genome shotgun (WGS) entry which is preliminary data.</text>
</comment>